<evidence type="ECO:0000313" key="3">
    <source>
        <dbReference type="Proteomes" id="UP000295304"/>
    </source>
</evidence>
<evidence type="ECO:0000313" key="2">
    <source>
        <dbReference type="EMBL" id="TCS64737.1"/>
    </source>
</evidence>
<evidence type="ECO:0000259" key="1">
    <source>
        <dbReference type="Pfam" id="PF09722"/>
    </source>
</evidence>
<protein>
    <submittedName>
        <fullName evidence="2">Uncharacterized protein DUF2384</fullName>
    </submittedName>
</protein>
<name>A0A4R3JFV9_9PROT</name>
<comment type="caution">
    <text evidence="2">The sequence shown here is derived from an EMBL/GenBank/DDBJ whole genome shotgun (WGS) entry which is preliminary data.</text>
</comment>
<dbReference type="AlphaFoldDB" id="A0A4R3JFV9"/>
<organism evidence="2 3">
    <name type="scientific">Varunaivibrio sulfuroxidans</name>
    <dbReference type="NCBI Taxonomy" id="1773489"/>
    <lineage>
        <taxon>Bacteria</taxon>
        <taxon>Pseudomonadati</taxon>
        <taxon>Pseudomonadota</taxon>
        <taxon>Alphaproteobacteria</taxon>
        <taxon>Rhodospirillales</taxon>
        <taxon>Magnetovibrionaceae</taxon>
        <taxon>Varunaivibrio</taxon>
    </lineage>
</organism>
<dbReference type="EMBL" id="SLZW01000001">
    <property type="protein sequence ID" value="TCS64737.1"/>
    <property type="molecule type" value="Genomic_DNA"/>
</dbReference>
<gene>
    <name evidence="2" type="ORF">EDD55_10163</name>
</gene>
<accession>A0A4R3JFV9</accession>
<dbReference type="OrthoDB" id="7358996at2"/>
<proteinExistence type="predicted"/>
<reference evidence="2 3" key="1">
    <citation type="submission" date="2019-03" db="EMBL/GenBank/DDBJ databases">
        <title>Genomic Encyclopedia of Type Strains, Phase IV (KMG-IV): sequencing the most valuable type-strain genomes for metagenomic binning, comparative biology and taxonomic classification.</title>
        <authorList>
            <person name="Goeker M."/>
        </authorList>
    </citation>
    <scope>NUCLEOTIDE SEQUENCE [LARGE SCALE GENOMIC DNA]</scope>
    <source>
        <strain evidence="2 3">DSM 101688</strain>
    </source>
</reference>
<dbReference type="InterPro" id="IPR024467">
    <property type="entry name" value="Xre/MbcA/ParS-like_toxin-bd"/>
</dbReference>
<keyword evidence="3" id="KW-1185">Reference proteome</keyword>
<dbReference type="RefSeq" id="WP_132937494.1">
    <property type="nucleotide sequence ID" value="NZ_CP119676.1"/>
</dbReference>
<sequence length="221" mass="24856">MANFTLDETRALQYHRALVGLLRTQPDLIKRAGEQLERMRLKTPRALSIWQRWESILAMPLDDLAEVILEDSPAGGHLRANSPLGNALTPAQRNRIWRAIGMQQFVDFFLTAANDLGLSATEQACLTGIDEAEISQWFRYPPDDVTPPVLARLKDIVSIQRALRGLFDSMDARQSWLRAPHESLGDAPLAVMMSGNLDAVREMLADQLRPTLERSDLPRSM</sequence>
<dbReference type="Proteomes" id="UP000295304">
    <property type="component" value="Unassembled WGS sequence"/>
</dbReference>
<feature type="domain" description="Antitoxin Xre/MbcA/ParS-like toxin-binding" evidence="1">
    <location>
        <begin position="163"/>
        <end position="204"/>
    </location>
</feature>
<dbReference type="Pfam" id="PF09722">
    <property type="entry name" value="Xre_MbcA_ParS_C"/>
    <property type="match status" value="1"/>
</dbReference>